<feature type="compositionally biased region" description="Low complexity" evidence="1">
    <location>
        <begin position="301"/>
        <end position="312"/>
    </location>
</feature>
<feature type="compositionally biased region" description="Polar residues" evidence="1">
    <location>
        <begin position="256"/>
        <end position="269"/>
    </location>
</feature>
<feature type="compositionally biased region" description="Low complexity" evidence="1">
    <location>
        <begin position="410"/>
        <end position="422"/>
    </location>
</feature>
<feature type="region of interest" description="Disordered" evidence="1">
    <location>
        <begin position="154"/>
        <end position="227"/>
    </location>
</feature>
<dbReference type="GeneID" id="7050824"/>
<dbReference type="Proteomes" id="UP000001744">
    <property type="component" value="Unassembled WGS sequence"/>
</dbReference>
<feature type="compositionally biased region" description="Low complexity" evidence="1">
    <location>
        <begin position="766"/>
        <end position="782"/>
    </location>
</feature>
<feature type="region of interest" description="Disordered" evidence="1">
    <location>
        <begin position="410"/>
        <end position="429"/>
    </location>
</feature>
<reference evidence="2 3" key="1">
    <citation type="journal article" date="2011" name="Science">
        <title>Comparative functional genomics of the fission yeasts.</title>
        <authorList>
            <person name="Rhind N."/>
            <person name="Chen Z."/>
            <person name="Yassour M."/>
            <person name="Thompson D.A."/>
            <person name="Haas B.J."/>
            <person name="Habib N."/>
            <person name="Wapinski I."/>
            <person name="Roy S."/>
            <person name="Lin M.F."/>
            <person name="Heiman D.I."/>
            <person name="Young S.K."/>
            <person name="Furuya K."/>
            <person name="Guo Y."/>
            <person name="Pidoux A."/>
            <person name="Chen H.M."/>
            <person name="Robbertse B."/>
            <person name="Goldberg J.M."/>
            <person name="Aoki K."/>
            <person name="Bayne E.H."/>
            <person name="Berlin A.M."/>
            <person name="Desjardins C.A."/>
            <person name="Dobbs E."/>
            <person name="Dukaj L."/>
            <person name="Fan L."/>
            <person name="FitzGerald M.G."/>
            <person name="French C."/>
            <person name="Gujja S."/>
            <person name="Hansen K."/>
            <person name="Keifenheim D."/>
            <person name="Levin J.Z."/>
            <person name="Mosher R.A."/>
            <person name="Mueller C.A."/>
            <person name="Pfiffner J."/>
            <person name="Priest M."/>
            <person name="Russ C."/>
            <person name="Smialowska A."/>
            <person name="Swoboda P."/>
            <person name="Sykes S.M."/>
            <person name="Vaughn M."/>
            <person name="Vengrova S."/>
            <person name="Yoder R."/>
            <person name="Zeng Q."/>
            <person name="Allshire R."/>
            <person name="Baulcombe D."/>
            <person name="Birren B.W."/>
            <person name="Brown W."/>
            <person name="Ekwall K."/>
            <person name="Kellis M."/>
            <person name="Leatherwood J."/>
            <person name="Levin H."/>
            <person name="Margalit H."/>
            <person name="Martienssen R."/>
            <person name="Nieduszynski C.A."/>
            <person name="Spatafora J.W."/>
            <person name="Friedman N."/>
            <person name="Dalgaard J.Z."/>
            <person name="Baumann P."/>
            <person name="Niki H."/>
            <person name="Regev A."/>
            <person name="Nusbaum C."/>
        </authorList>
    </citation>
    <scope>NUCLEOTIDE SEQUENCE [LARGE SCALE GENOMIC DNA]</scope>
    <source>
        <strain evidence="3">yFS275 / FY16936</strain>
    </source>
</reference>
<dbReference type="HOGENOM" id="CLU_275963_0_0_1"/>
<dbReference type="AlphaFoldDB" id="B6JX26"/>
<feature type="region of interest" description="Disordered" evidence="1">
    <location>
        <begin position="256"/>
        <end position="312"/>
    </location>
</feature>
<feature type="compositionally biased region" description="Polar residues" evidence="1">
    <location>
        <begin position="487"/>
        <end position="503"/>
    </location>
</feature>
<feature type="region of interest" description="Disordered" evidence="1">
    <location>
        <begin position="443"/>
        <end position="503"/>
    </location>
</feature>
<dbReference type="RefSeq" id="XP_002172220.1">
    <property type="nucleotide sequence ID" value="XM_002172184.2"/>
</dbReference>
<keyword evidence="3" id="KW-1185">Reference proteome</keyword>
<dbReference type="EMBL" id="KE651166">
    <property type="protein sequence ID" value="EEB05927.1"/>
    <property type="molecule type" value="Genomic_DNA"/>
</dbReference>
<feature type="compositionally biased region" description="Basic and acidic residues" evidence="1">
    <location>
        <begin position="212"/>
        <end position="227"/>
    </location>
</feature>
<name>B6JX26_SCHJY</name>
<dbReference type="JaponicusDB" id="SJAG_00953"/>
<protein>
    <submittedName>
        <fullName evidence="2">Uncharacterized protein</fullName>
    </submittedName>
</protein>
<feature type="compositionally biased region" description="Polar residues" evidence="1">
    <location>
        <begin position="286"/>
        <end position="298"/>
    </location>
</feature>
<accession>B6JX26</accession>
<proteinExistence type="predicted"/>
<feature type="compositionally biased region" description="Low complexity" evidence="1">
    <location>
        <begin position="154"/>
        <end position="189"/>
    </location>
</feature>
<feature type="region of interest" description="Disordered" evidence="1">
    <location>
        <begin position="740"/>
        <end position="788"/>
    </location>
</feature>
<evidence type="ECO:0000256" key="1">
    <source>
        <dbReference type="SAM" id="MobiDB-lite"/>
    </source>
</evidence>
<dbReference type="VEuPathDB" id="FungiDB:SJAG_00953"/>
<gene>
    <name evidence="2" type="ORF">SJAG_00953</name>
</gene>
<evidence type="ECO:0000313" key="2">
    <source>
        <dbReference type="EMBL" id="EEB05927.1"/>
    </source>
</evidence>
<organism evidence="2 3">
    <name type="scientific">Schizosaccharomyces japonicus (strain yFS275 / FY16936)</name>
    <name type="common">Fission yeast</name>
    <dbReference type="NCBI Taxonomy" id="402676"/>
    <lineage>
        <taxon>Eukaryota</taxon>
        <taxon>Fungi</taxon>
        <taxon>Dikarya</taxon>
        <taxon>Ascomycota</taxon>
        <taxon>Taphrinomycotina</taxon>
        <taxon>Schizosaccharomycetes</taxon>
        <taxon>Schizosaccharomycetales</taxon>
        <taxon>Schizosaccharomycetaceae</taxon>
        <taxon>Schizosaccharomyces</taxon>
    </lineage>
</organism>
<sequence length="1155" mass="128102">MDSMIMDSSSFCDRFGKLETKIHDLQEKLHYVQRTACFDLHLITDKHDNLEVALRRIIHELRSFSKYNKKYMTVVEGLLLVCSDQISKSKFDKIRYYKHKMKFHKNEIDQTMEEVTFHPMDPIRLRNGTKYITEFGDVLKLLKRHLLHSLNASPSYSSASSSSFQLDSDSSSGDHQSPSSSYLTASNSSLVRLKIPKTTSQDEKQTSPVSTKETKECDKKSPQLKNYVREQYEPSITEFSDLQGRQQNVFDLQSEDQAQLSSSAKSNDSPVKVKSQERLPSRVPIRNQSPSNKRSNLPTKAPSSPSASSSLGEASLLPVAVHKAKIEVKPVSLGVSLQRAKEYSANLKLNTKSSIGADINTHTSNILGTPSEPRTVSFSRLSKLVSFNPRQALVQQQKSPWSLNLKKNLSLNGSHSSSSKSSMVRVSKGELTTESISNISALKMSPADLKSPECDNSTSSRLQQRDPIDSVNCYSGNLKRPRERQSKISCQSSDNVNNPATVTPSTVEMVDSKINWKPNEILQQSTMILSSQHNECDSIDTEGMTMSETHPAEISGTEWHNLDNASAKRNISNTQGMSCLKSSSKCTSDFCQQDSVSFVNEPSVQHSTSVHGSFVKNMNEETDITNVILQALETKSSAKKNPKNNFTNPNSSSLKCGHRSLFGTNHNDKASLVSTPGTQMSNIEQESLLRGFSAISQIEQLRKELPDVPSESIINMSDLPVSNISFLKDSSDFTNLHLCTPTPAARPSANERRVLSGPSTSKVNDSSISKHSPNSHKPSSSPTENRFVSSNHDLLSTSVKKMANSSPHLDAIQNQSSLSPPQPICLGPQTSLNTAEIFSNLTQDIAPTGHKQDNSNASVARPMKTPLKPALVRSPNSCHGFVSSAGRRAAIAQLSLKYLHPSTLTGNENSPCALDNLTPHKRKKIVRFQAPKLSPGPHYVQLPETPAEVETKSQFVKNLAKFDIMTLPSESDTSSSNTFRKTPLRDPGYIGCSYPHYTYDETKSSEAKKCLSLCESGMCMTKYKTISRNVAQSKFAFRRDIAVSKRMAGSDRFVWVDSSTKKIFWSASSDRKDPKSAELRAILEMKDAKTVIVIFGDKEVIRLEAKTETDHKNWMEALRYIAPGHFIPTMNVYHKPTLIQRWLAPAPIQPSVPEK</sequence>
<evidence type="ECO:0000313" key="3">
    <source>
        <dbReference type="Proteomes" id="UP000001744"/>
    </source>
</evidence>